<feature type="region of interest" description="Disordered" evidence="1">
    <location>
        <begin position="33"/>
        <end position="93"/>
    </location>
</feature>
<dbReference type="Pfam" id="PF07797">
    <property type="entry name" value="DUF1639"/>
    <property type="match status" value="1"/>
</dbReference>
<name>A0AAP0D8T0_9ASTR</name>
<dbReference type="PANTHER" id="PTHR33130:SF40">
    <property type="entry name" value="CHROMOGRANIN (DUF1639)"/>
    <property type="match status" value="1"/>
</dbReference>
<proteinExistence type="predicted"/>
<evidence type="ECO:0000313" key="2">
    <source>
        <dbReference type="EMBL" id="KAK9068027.1"/>
    </source>
</evidence>
<protein>
    <submittedName>
        <fullName evidence="2">Uncharacterized protein</fullName>
    </submittedName>
</protein>
<gene>
    <name evidence="2" type="ORF">SSX86_012138</name>
</gene>
<dbReference type="EMBL" id="JBCNJP010000014">
    <property type="protein sequence ID" value="KAK9068027.1"/>
    <property type="molecule type" value="Genomic_DNA"/>
</dbReference>
<comment type="caution">
    <text evidence="2">The sequence shown here is derived from an EMBL/GenBank/DDBJ whole genome shotgun (WGS) entry which is preliminary data.</text>
</comment>
<feature type="compositionally biased region" description="Basic and acidic residues" evidence="1">
    <location>
        <begin position="81"/>
        <end position="90"/>
    </location>
</feature>
<dbReference type="AlphaFoldDB" id="A0AAP0D8T0"/>
<evidence type="ECO:0000313" key="3">
    <source>
        <dbReference type="Proteomes" id="UP001408789"/>
    </source>
</evidence>
<sequence length="209" mass="23247">MATVPAKHQQPLHNFSLPFLKWGQRIQVNNHCRRRHRNSPPADSSDSDLHNRRKPHRSHNGTIGKTDRDVSPEKGNNGSEKVTDADDGDVKPWNLRPRRLVIDADDRNNGAAATVNSARSGRLLRGSAGAAGAAGSAAAAAEEESEEQRRKRRLWISLSKEEIEEDVYAFTGSRPARRPKKRNRTAQKQVDNVFPGLYLVGISADSYRV</sequence>
<accession>A0AAP0D8T0</accession>
<dbReference type="Proteomes" id="UP001408789">
    <property type="component" value="Unassembled WGS sequence"/>
</dbReference>
<organism evidence="2 3">
    <name type="scientific">Deinandra increscens subsp. villosa</name>
    <dbReference type="NCBI Taxonomy" id="3103831"/>
    <lineage>
        <taxon>Eukaryota</taxon>
        <taxon>Viridiplantae</taxon>
        <taxon>Streptophyta</taxon>
        <taxon>Embryophyta</taxon>
        <taxon>Tracheophyta</taxon>
        <taxon>Spermatophyta</taxon>
        <taxon>Magnoliopsida</taxon>
        <taxon>eudicotyledons</taxon>
        <taxon>Gunneridae</taxon>
        <taxon>Pentapetalae</taxon>
        <taxon>asterids</taxon>
        <taxon>campanulids</taxon>
        <taxon>Asterales</taxon>
        <taxon>Asteraceae</taxon>
        <taxon>Asteroideae</taxon>
        <taxon>Heliantheae alliance</taxon>
        <taxon>Madieae</taxon>
        <taxon>Madiinae</taxon>
        <taxon>Deinandra</taxon>
    </lineage>
</organism>
<dbReference type="PANTHER" id="PTHR33130">
    <property type="entry name" value="PUTATIVE (DUF1639)-RELATED"/>
    <property type="match status" value="1"/>
</dbReference>
<evidence type="ECO:0000256" key="1">
    <source>
        <dbReference type="SAM" id="MobiDB-lite"/>
    </source>
</evidence>
<dbReference type="InterPro" id="IPR012438">
    <property type="entry name" value="DUF1639"/>
</dbReference>
<keyword evidence="3" id="KW-1185">Reference proteome</keyword>
<reference evidence="2 3" key="1">
    <citation type="submission" date="2024-04" db="EMBL/GenBank/DDBJ databases">
        <title>The reference genome of an endangered Asteraceae, Deinandra increscens subsp. villosa, native to the Central Coast of California.</title>
        <authorList>
            <person name="Guilliams M."/>
            <person name="Hasenstab-Lehman K."/>
            <person name="Meyer R."/>
            <person name="Mcevoy S."/>
        </authorList>
    </citation>
    <scope>NUCLEOTIDE SEQUENCE [LARGE SCALE GENOMIC DNA]</scope>
    <source>
        <tissue evidence="2">Leaf</tissue>
    </source>
</reference>